<dbReference type="PROSITE" id="PS50293">
    <property type="entry name" value="TPR_REGION"/>
    <property type="match status" value="1"/>
</dbReference>
<dbReference type="Gene3D" id="1.25.40.10">
    <property type="entry name" value="Tetratricopeptide repeat domain"/>
    <property type="match status" value="2"/>
</dbReference>
<evidence type="ECO:0000313" key="5">
    <source>
        <dbReference type="EMBL" id="MBA0085604.1"/>
    </source>
</evidence>
<dbReference type="Gene3D" id="2.130.10.130">
    <property type="entry name" value="Integrin alpha, N-terminal"/>
    <property type="match status" value="1"/>
</dbReference>
<dbReference type="PANTHER" id="PTHR45586">
    <property type="entry name" value="TPR REPEAT-CONTAINING PROTEIN PA4667"/>
    <property type="match status" value="1"/>
</dbReference>
<feature type="repeat" description="TPR" evidence="4">
    <location>
        <begin position="50"/>
        <end position="83"/>
    </location>
</feature>
<gene>
    <name evidence="5" type="ORF">HRJ53_11465</name>
</gene>
<feature type="non-terminal residue" evidence="5">
    <location>
        <position position="369"/>
    </location>
</feature>
<keyword evidence="1" id="KW-0732">Signal</keyword>
<dbReference type="PANTHER" id="PTHR45586:SF1">
    <property type="entry name" value="LIPOPOLYSACCHARIDE ASSEMBLY PROTEIN B"/>
    <property type="match status" value="1"/>
</dbReference>
<evidence type="ECO:0000256" key="1">
    <source>
        <dbReference type="ARBA" id="ARBA00022729"/>
    </source>
</evidence>
<evidence type="ECO:0000256" key="2">
    <source>
        <dbReference type="ARBA" id="ARBA00022737"/>
    </source>
</evidence>
<proteinExistence type="predicted"/>
<dbReference type="Proteomes" id="UP000567293">
    <property type="component" value="Unassembled WGS sequence"/>
</dbReference>
<keyword evidence="3 4" id="KW-0802">TPR repeat</keyword>
<dbReference type="InterPro" id="IPR019734">
    <property type="entry name" value="TPR_rpt"/>
</dbReference>
<dbReference type="AlphaFoldDB" id="A0A7V8SX41"/>
<evidence type="ECO:0000313" key="6">
    <source>
        <dbReference type="Proteomes" id="UP000567293"/>
    </source>
</evidence>
<keyword evidence="2" id="KW-0677">Repeat</keyword>
<evidence type="ECO:0000256" key="3">
    <source>
        <dbReference type="ARBA" id="ARBA00022803"/>
    </source>
</evidence>
<feature type="repeat" description="TPR" evidence="4">
    <location>
        <begin position="118"/>
        <end position="151"/>
    </location>
</feature>
<dbReference type="Pfam" id="PF13517">
    <property type="entry name" value="FG-GAP_3"/>
    <property type="match status" value="1"/>
</dbReference>
<feature type="repeat" description="TPR" evidence="4">
    <location>
        <begin position="152"/>
        <end position="185"/>
    </location>
</feature>
<protein>
    <submittedName>
        <fullName evidence="5">Tetratricopeptide repeat protein</fullName>
    </submittedName>
</protein>
<name>A0A7V8SX41_9BACT</name>
<dbReference type="Pfam" id="PF14559">
    <property type="entry name" value="TPR_19"/>
    <property type="match status" value="1"/>
</dbReference>
<dbReference type="InterPro" id="IPR028994">
    <property type="entry name" value="Integrin_alpha_N"/>
</dbReference>
<reference evidence="5" key="1">
    <citation type="submission" date="2020-06" db="EMBL/GenBank/DDBJ databases">
        <title>Legume-microbial interactions unlock mineral nutrients during tropical forest succession.</title>
        <authorList>
            <person name="Epihov D.Z."/>
        </authorList>
    </citation>
    <scope>NUCLEOTIDE SEQUENCE [LARGE SCALE GENOMIC DNA]</scope>
    <source>
        <strain evidence="5">Pan2503</strain>
    </source>
</reference>
<dbReference type="EMBL" id="JACDQQ010001114">
    <property type="protein sequence ID" value="MBA0085604.1"/>
    <property type="molecule type" value="Genomic_DNA"/>
</dbReference>
<sequence length="369" mass="39072">MHSTVRRGIVLGGALMCFCGAIGSQVARRTRQGETAAGKKPERKPSAAEAYRLNTLGVAHLNQQRPADAQKYFEQALQADPKFAVARLNLGVALLGQQKLEAARAALTEATEQLPNDPYAWYNLGLALKDSGEPEKGIAAFQGVTKSRPNEADAYYFIGYLSTQLQKYDDAIAAFEKGLELNPVHASAEFGLARALQRKGDTEAARQHLARFQKITSEHLGTPFGAGYGDQGKFSTAELPVSTAMEVPAAIAVHFAPEASPFVSKSTGGTPLAIGASTGACFFDVDGDGRPDLFLVSGATDGASHLLRNLGNGRFEDITQAAGIHLAGSGLGCAAGDFDNDGKTDLAVCLSDGVRLLRNQGERKFEDVT</sequence>
<dbReference type="SUPFAM" id="SSF69318">
    <property type="entry name" value="Integrin alpha N-terminal domain"/>
    <property type="match status" value="1"/>
</dbReference>
<dbReference type="Pfam" id="PF13432">
    <property type="entry name" value="TPR_16"/>
    <property type="match status" value="1"/>
</dbReference>
<dbReference type="InterPro" id="IPR051012">
    <property type="entry name" value="CellSynth/LPSAsmb/PSIAsmb"/>
</dbReference>
<dbReference type="SUPFAM" id="SSF48452">
    <property type="entry name" value="TPR-like"/>
    <property type="match status" value="1"/>
</dbReference>
<evidence type="ECO:0000256" key="4">
    <source>
        <dbReference type="PROSITE-ProRule" id="PRU00339"/>
    </source>
</evidence>
<keyword evidence="6" id="KW-1185">Reference proteome</keyword>
<dbReference type="SMART" id="SM00028">
    <property type="entry name" value="TPR"/>
    <property type="match status" value="5"/>
</dbReference>
<accession>A0A7V8SX41</accession>
<dbReference type="InterPro" id="IPR011990">
    <property type="entry name" value="TPR-like_helical_dom_sf"/>
</dbReference>
<organism evidence="5 6">
    <name type="scientific">Candidatus Acidiferrum panamense</name>
    <dbReference type="NCBI Taxonomy" id="2741543"/>
    <lineage>
        <taxon>Bacteria</taxon>
        <taxon>Pseudomonadati</taxon>
        <taxon>Acidobacteriota</taxon>
        <taxon>Terriglobia</taxon>
        <taxon>Candidatus Acidiferrales</taxon>
        <taxon>Candidatus Acidiferrum</taxon>
    </lineage>
</organism>
<dbReference type="InterPro" id="IPR013517">
    <property type="entry name" value="FG-GAP"/>
</dbReference>
<dbReference type="PROSITE" id="PS50005">
    <property type="entry name" value="TPR"/>
    <property type="match status" value="3"/>
</dbReference>
<comment type="caution">
    <text evidence="5">The sequence shown here is derived from an EMBL/GenBank/DDBJ whole genome shotgun (WGS) entry which is preliminary data.</text>
</comment>